<dbReference type="Proteomes" id="UP000321945">
    <property type="component" value="Unassembled WGS sequence"/>
</dbReference>
<dbReference type="GO" id="GO:0009245">
    <property type="term" value="P:lipid A biosynthetic process"/>
    <property type="evidence" value="ECO:0007669"/>
    <property type="project" value="InterPro"/>
</dbReference>
<dbReference type="GO" id="GO:0016020">
    <property type="term" value="C:membrane"/>
    <property type="evidence" value="ECO:0007669"/>
    <property type="project" value="GOC"/>
</dbReference>
<evidence type="ECO:0000313" key="3">
    <source>
        <dbReference type="EMBL" id="TXD68742.1"/>
    </source>
</evidence>
<name>A0A5C6YNI4_9FLAO</name>
<dbReference type="GO" id="GO:0008915">
    <property type="term" value="F:lipid-A-disaccharide synthase activity"/>
    <property type="evidence" value="ECO:0007669"/>
    <property type="project" value="InterPro"/>
</dbReference>
<evidence type="ECO:0000259" key="2">
    <source>
        <dbReference type="SMART" id="SM01259"/>
    </source>
</evidence>
<protein>
    <recommendedName>
        <fullName evidence="2">Lipid A biosynthesis N-terminal domain-containing protein</fullName>
    </recommendedName>
</protein>
<dbReference type="Pfam" id="PF07578">
    <property type="entry name" value="LAB_N"/>
    <property type="match status" value="1"/>
</dbReference>
<comment type="caution">
    <text evidence="3">The sequence shown here is derived from an EMBL/GenBank/DDBJ whole genome shotgun (WGS) entry which is preliminary data.</text>
</comment>
<accession>A0A5C6YNI4</accession>
<feature type="domain" description="Lipid A biosynthesis N-terminal" evidence="2">
    <location>
        <begin position="9"/>
        <end position="69"/>
    </location>
</feature>
<feature type="transmembrane region" description="Helical" evidence="1">
    <location>
        <begin position="6"/>
        <end position="27"/>
    </location>
</feature>
<keyword evidence="1" id="KW-0812">Transmembrane</keyword>
<proteinExistence type="predicted"/>
<dbReference type="OrthoDB" id="9793186at2"/>
<evidence type="ECO:0000256" key="1">
    <source>
        <dbReference type="SAM" id="Phobius"/>
    </source>
</evidence>
<dbReference type="AlphaFoldDB" id="A0A5C6YNI4"/>
<dbReference type="InterPro" id="IPR011499">
    <property type="entry name" value="Lipid_A_biosynth_N"/>
</dbReference>
<sequence>MSNWIVYSIGFLAQILFSGRLIVQWILSEKSKRIITPSIFWEMLNKEGEFITPIENRFGVLVSEESLNHFAQTYPNFKRKHIARYDMNPKGPDSRTHKTRLYRELFIVTKE</sequence>
<keyword evidence="4" id="KW-1185">Reference proteome</keyword>
<organism evidence="3 4">
    <name type="scientific">Aequorivita lipolytica</name>
    <dbReference type="NCBI Taxonomy" id="153267"/>
    <lineage>
        <taxon>Bacteria</taxon>
        <taxon>Pseudomonadati</taxon>
        <taxon>Bacteroidota</taxon>
        <taxon>Flavobacteriia</taxon>
        <taxon>Flavobacteriales</taxon>
        <taxon>Flavobacteriaceae</taxon>
        <taxon>Aequorivita</taxon>
    </lineage>
</organism>
<dbReference type="RefSeq" id="WP_111816442.1">
    <property type="nucleotide sequence ID" value="NZ_CBCRZQ010000007.1"/>
</dbReference>
<dbReference type="SMART" id="SM01259">
    <property type="entry name" value="LAB_N"/>
    <property type="match status" value="1"/>
</dbReference>
<gene>
    <name evidence="3" type="ORF">ESV24_11305</name>
</gene>
<keyword evidence="1" id="KW-1133">Transmembrane helix</keyword>
<evidence type="ECO:0000313" key="4">
    <source>
        <dbReference type="Proteomes" id="UP000321945"/>
    </source>
</evidence>
<keyword evidence="1" id="KW-0472">Membrane</keyword>
<reference evidence="3 4" key="1">
    <citation type="submission" date="2019-08" db="EMBL/GenBank/DDBJ databases">
        <title>Genome of Aequorivita lipolytica Y10-2 (type strain).</title>
        <authorList>
            <person name="Bowman J.P."/>
        </authorList>
    </citation>
    <scope>NUCLEOTIDE SEQUENCE [LARGE SCALE GENOMIC DNA]</scope>
    <source>
        <strain evidence="3 4">Y10-2</strain>
    </source>
</reference>
<dbReference type="EMBL" id="VORU01000009">
    <property type="protein sequence ID" value="TXD68742.1"/>
    <property type="molecule type" value="Genomic_DNA"/>
</dbReference>